<dbReference type="GO" id="GO:0004674">
    <property type="term" value="F:protein serine/threonine kinase activity"/>
    <property type="evidence" value="ECO:0007669"/>
    <property type="project" value="UniProtKB-KW"/>
</dbReference>
<dbReference type="InterPro" id="IPR000719">
    <property type="entry name" value="Prot_kinase_dom"/>
</dbReference>
<keyword evidence="11 18" id="KW-0067">ATP-binding</keyword>
<dbReference type="SMART" id="SM00220">
    <property type="entry name" value="S_TKc"/>
    <property type="match status" value="1"/>
</dbReference>
<evidence type="ECO:0000256" key="2">
    <source>
        <dbReference type="ARBA" id="ARBA00022527"/>
    </source>
</evidence>
<comment type="subcellular location">
    <subcellularLocation>
        <location evidence="1">Membrane</location>
        <topology evidence="1">Single-pass type I membrane protein</topology>
    </subcellularLocation>
</comment>
<dbReference type="GO" id="GO:0005524">
    <property type="term" value="F:ATP binding"/>
    <property type="evidence" value="ECO:0007669"/>
    <property type="project" value="UniProtKB-UniRule"/>
</dbReference>
<dbReference type="FunFam" id="1.10.510.10:FF:000084">
    <property type="entry name" value="Wall-associated receptor kinase 2"/>
    <property type="match status" value="1"/>
</dbReference>
<sequence>MKLCLFVWFLHLLLYLSWFSGSANSINGCVTKCGTTEIPYPFGIGKGCSASGFEVSCNEKSPSPVPSLFGTQFQILNISNGELQIDSTSYIATDCAHQINHTLAHITLPKEGPFTVSDASNSFMAIGCDTVAVISDDNSVTSGCVSLCTTQSSVANGSCSGAGCCESAIPKRARYLTLGASSMFGYRNVSSFSNCSYAFVVKRESFTFVEHKLQDFLETADIALTLDWAVGDLNCSTASSLACGGNSSCIDSKRGFGYLCNCSDGYAGNPYLNGSGGCQDIDECLDSELNPCVSEAQCHNEVPGYACVCPFGSTGDGTRRGSGCRKYFQILEAVLGTTLGFVIMFLCSMWFYCALKKRTLIKLKEQYFRQNGGLLLKQQVSTREGADCARIFSSEQLKQATQNYDESRILGSGGYGTVYKGNLEDGTTVAIKKSKVMDQNQIDQFINEVVILTQINHRNVVKLLGCCLETEVPMLVYEFIPNGTLHEHIHEKQSKTEISWPYRLRIATETAEALAYLHSAASMPIFHRDVKSSNILLDEHYTAKVADFGISRLVPMDQSQIPTLVQGTLGYLDPEYFQTSQLTEKSDVYSFGVVLVELLTGQRPVSYERSHENSNLAMYFLSSLKGKDLKEFLDESVMREGGAEQLRAVAELARKCLLLKGDKRPTMKEVAQELVRIADFGRQIRADDEETVEDVGSNRCLKVTDGEDVTHANLSLTYDFAR</sequence>
<keyword evidence="8" id="KW-0677">Repeat</keyword>
<evidence type="ECO:0000256" key="16">
    <source>
        <dbReference type="ARBA" id="ARBA00058961"/>
    </source>
</evidence>
<dbReference type="FunFam" id="2.10.25.10:FF:000038">
    <property type="entry name" value="Fibrillin 2"/>
    <property type="match status" value="1"/>
</dbReference>
<dbReference type="AlphaFoldDB" id="A0AAV7F9S8"/>
<evidence type="ECO:0000256" key="5">
    <source>
        <dbReference type="ARBA" id="ARBA00022679"/>
    </source>
</evidence>
<dbReference type="GO" id="GO:0005509">
    <property type="term" value="F:calcium ion binding"/>
    <property type="evidence" value="ECO:0007669"/>
    <property type="project" value="InterPro"/>
</dbReference>
<dbReference type="PROSITE" id="PS50011">
    <property type="entry name" value="PROTEIN_KINASE_DOM"/>
    <property type="match status" value="1"/>
</dbReference>
<dbReference type="InterPro" id="IPR018097">
    <property type="entry name" value="EGF_Ca-bd_CS"/>
</dbReference>
<evidence type="ECO:0000256" key="17">
    <source>
        <dbReference type="PROSITE-ProRule" id="PRU00076"/>
    </source>
</evidence>
<keyword evidence="6 19" id="KW-0812">Transmembrane</keyword>
<keyword evidence="24" id="KW-1185">Reference proteome</keyword>
<dbReference type="Pfam" id="PF07714">
    <property type="entry name" value="PK_Tyr_Ser-Thr"/>
    <property type="match status" value="1"/>
</dbReference>
<evidence type="ECO:0000256" key="18">
    <source>
        <dbReference type="PROSITE-ProRule" id="PRU10141"/>
    </source>
</evidence>
<dbReference type="Gene3D" id="1.10.510.10">
    <property type="entry name" value="Transferase(Phosphotransferase) domain 1"/>
    <property type="match status" value="1"/>
</dbReference>
<evidence type="ECO:0000256" key="10">
    <source>
        <dbReference type="ARBA" id="ARBA00022777"/>
    </source>
</evidence>
<evidence type="ECO:0000256" key="12">
    <source>
        <dbReference type="ARBA" id="ARBA00022989"/>
    </source>
</evidence>
<keyword evidence="12 19" id="KW-1133">Transmembrane helix</keyword>
<evidence type="ECO:0000256" key="14">
    <source>
        <dbReference type="ARBA" id="ARBA00023157"/>
    </source>
</evidence>
<evidence type="ECO:0000256" key="13">
    <source>
        <dbReference type="ARBA" id="ARBA00023136"/>
    </source>
</evidence>
<keyword evidence="7 20" id="KW-0732">Signal</keyword>
<dbReference type="InterPro" id="IPR001245">
    <property type="entry name" value="Ser-Thr/Tyr_kinase_cat_dom"/>
</dbReference>
<dbReference type="EMBL" id="JAINDJ010000002">
    <property type="protein sequence ID" value="KAG9456586.1"/>
    <property type="molecule type" value="Genomic_DNA"/>
</dbReference>
<dbReference type="GO" id="GO:0030247">
    <property type="term" value="F:polysaccharide binding"/>
    <property type="evidence" value="ECO:0007669"/>
    <property type="project" value="InterPro"/>
</dbReference>
<comment type="function">
    <text evidence="16">Serine/threonine-protein kinase that may function as a signaling receptor of extracellular matrix component. Binding to pectin may have significance in the control of cell expansion, morphogenesis and development.</text>
</comment>
<dbReference type="CDD" id="cd00054">
    <property type="entry name" value="EGF_CA"/>
    <property type="match status" value="1"/>
</dbReference>
<dbReference type="Gene3D" id="2.10.25.10">
    <property type="entry name" value="Laminin"/>
    <property type="match status" value="2"/>
</dbReference>
<dbReference type="InterPro" id="IPR000742">
    <property type="entry name" value="EGF"/>
</dbReference>
<dbReference type="SMART" id="SM00181">
    <property type="entry name" value="EGF"/>
    <property type="match status" value="2"/>
</dbReference>
<evidence type="ECO:0000256" key="7">
    <source>
        <dbReference type="ARBA" id="ARBA00022729"/>
    </source>
</evidence>
<dbReference type="InterPro" id="IPR045274">
    <property type="entry name" value="WAK-like"/>
</dbReference>
<dbReference type="GO" id="GO:0005886">
    <property type="term" value="C:plasma membrane"/>
    <property type="evidence" value="ECO:0007669"/>
    <property type="project" value="TreeGrafter"/>
</dbReference>
<dbReference type="PROSITE" id="PS00107">
    <property type="entry name" value="PROTEIN_KINASE_ATP"/>
    <property type="match status" value="1"/>
</dbReference>
<protein>
    <submittedName>
        <fullName evidence="23">Uncharacterized protein</fullName>
    </submittedName>
</protein>
<evidence type="ECO:0000256" key="9">
    <source>
        <dbReference type="ARBA" id="ARBA00022741"/>
    </source>
</evidence>
<dbReference type="Gene3D" id="3.30.200.20">
    <property type="entry name" value="Phosphorylase Kinase, domain 1"/>
    <property type="match status" value="1"/>
</dbReference>
<evidence type="ECO:0000259" key="21">
    <source>
        <dbReference type="PROSITE" id="PS50011"/>
    </source>
</evidence>
<keyword evidence="15" id="KW-0325">Glycoprotein</keyword>
<dbReference type="GO" id="GO:0007166">
    <property type="term" value="P:cell surface receptor signaling pathway"/>
    <property type="evidence" value="ECO:0007669"/>
    <property type="project" value="InterPro"/>
</dbReference>
<dbReference type="PROSITE" id="PS01187">
    <property type="entry name" value="EGF_CA"/>
    <property type="match status" value="1"/>
</dbReference>
<evidence type="ECO:0000256" key="19">
    <source>
        <dbReference type="SAM" id="Phobius"/>
    </source>
</evidence>
<feature type="chain" id="PRO_5043653062" evidence="20">
    <location>
        <begin position="26"/>
        <end position="722"/>
    </location>
</feature>
<feature type="signal peptide" evidence="20">
    <location>
        <begin position="1"/>
        <end position="25"/>
    </location>
</feature>
<feature type="transmembrane region" description="Helical" evidence="19">
    <location>
        <begin position="333"/>
        <end position="355"/>
    </location>
</feature>
<keyword evidence="14" id="KW-1015">Disulfide bond</keyword>
<evidence type="ECO:0000259" key="22">
    <source>
        <dbReference type="PROSITE" id="PS50026"/>
    </source>
</evidence>
<dbReference type="PROSITE" id="PS00010">
    <property type="entry name" value="ASX_HYDROXYL"/>
    <property type="match status" value="1"/>
</dbReference>
<dbReference type="SMART" id="SM00179">
    <property type="entry name" value="EGF_CA"/>
    <property type="match status" value="2"/>
</dbReference>
<dbReference type="SUPFAM" id="SSF56112">
    <property type="entry name" value="Protein kinase-like (PK-like)"/>
    <property type="match status" value="1"/>
</dbReference>
<keyword evidence="2" id="KW-0723">Serine/threonine-protein kinase</keyword>
<feature type="binding site" evidence="18">
    <location>
        <position position="433"/>
    </location>
    <ligand>
        <name>ATP</name>
        <dbReference type="ChEBI" id="CHEBI:30616"/>
    </ligand>
</feature>
<keyword evidence="10" id="KW-0418">Kinase</keyword>
<dbReference type="PANTHER" id="PTHR27005:SF283">
    <property type="entry name" value="OS02G0633066 PROTEIN"/>
    <property type="match status" value="1"/>
</dbReference>
<keyword evidence="5" id="KW-0808">Transferase</keyword>
<feature type="domain" description="EGF-like" evidence="22">
    <location>
        <begin position="280"/>
        <end position="319"/>
    </location>
</feature>
<dbReference type="Pfam" id="PF13947">
    <property type="entry name" value="GUB_WAK_bind"/>
    <property type="match status" value="1"/>
</dbReference>
<evidence type="ECO:0000256" key="6">
    <source>
        <dbReference type="ARBA" id="ARBA00022692"/>
    </source>
</evidence>
<dbReference type="InterPro" id="IPR011009">
    <property type="entry name" value="Kinase-like_dom_sf"/>
</dbReference>
<keyword evidence="9 18" id="KW-0547">Nucleotide-binding</keyword>
<comment type="caution">
    <text evidence="17">Lacks conserved residue(s) required for the propagation of feature annotation.</text>
</comment>
<name>A0AAV7F9S8_ARIFI</name>
<evidence type="ECO:0000313" key="23">
    <source>
        <dbReference type="EMBL" id="KAG9456586.1"/>
    </source>
</evidence>
<organism evidence="23 24">
    <name type="scientific">Aristolochia fimbriata</name>
    <name type="common">White veined hardy Dutchman's pipe vine</name>
    <dbReference type="NCBI Taxonomy" id="158543"/>
    <lineage>
        <taxon>Eukaryota</taxon>
        <taxon>Viridiplantae</taxon>
        <taxon>Streptophyta</taxon>
        <taxon>Embryophyta</taxon>
        <taxon>Tracheophyta</taxon>
        <taxon>Spermatophyta</taxon>
        <taxon>Magnoliopsida</taxon>
        <taxon>Magnoliidae</taxon>
        <taxon>Piperales</taxon>
        <taxon>Aristolochiaceae</taxon>
        <taxon>Aristolochia</taxon>
    </lineage>
</organism>
<evidence type="ECO:0000256" key="11">
    <source>
        <dbReference type="ARBA" id="ARBA00022840"/>
    </source>
</evidence>
<accession>A0AAV7F9S8</accession>
<dbReference type="PROSITE" id="PS00108">
    <property type="entry name" value="PROTEIN_KINASE_ST"/>
    <property type="match status" value="1"/>
</dbReference>
<dbReference type="SUPFAM" id="SSF57196">
    <property type="entry name" value="EGF/Laminin"/>
    <property type="match status" value="1"/>
</dbReference>
<dbReference type="InterPro" id="IPR017441">
    <property type="entry name" value="Protein_kinase_ATP_BS"/>
</dbReference>
<keyword evidence="3 17" id="KW-0245">EGF-like domain</keyword>
<gene>
    <name evidence="23" type="ORF">H6P81_001094</name>
</gene>
<keyword evidence="4" id="KW-0597">Phosphoprotein</keyword>
<comment type="caution">
    <text evidence="23">The sequence shown here is derived from an EMBL/GenBank/DDBJ whole genome shotgun (WGS) entry which is preliminary data.</text>
</comment>
<evidence type="ECO:0000256" key="20">
    <source>
        <dbReference type="SAM" id="SignalP"/>
    </source>
</evidence>
<evidence type="ECO:0000256" key="4">
    <source>
        <dbReference type="ARBA" id="ARBA00022553"/>
    </source>
</evidence>
<proteinExistence type="predicted"/>
<feature type="domain" description="Protein kinase" evidence="21">
    <location>
        <begin position="404"/>
        <end position="675"/>
    </location>
</feature>
<evidence type="ECO:0000256" key="15">
    <source>
        <dbReference type="ARBA" id="ARBA00023180"/>
    </source>
</evidence>
<reference evidence="23 24" key="1">
    <citation type="submission" date="2021-07" db="EMBL/GenBank/DDBJ databases">
        <title>The Aristolochia fimbriata genome: insights into angiosperm evolution, floral development and chemical biosynthesis.</title>
        <authorList>
            <person name="Jiao Y."/>
        </authorList>
    </citation>
    <scope>NUCLEOTIDE SEQUENCE [LARGE SCALE GENOMIC DNA]</scope>
    <source>
        <strain evidence="23">IBCAS-2021</strain>
        <tissue evidence="23">Leaf</tissue>
    </source>
</reference>
<dbReference type="InterPro" id="IPR008271">
    <property type="entry name" value="Ser/Thr_kinase_AS"/>
</dbReference>
<dbReference type="Proteomes" id="UP000825729">
    <property type="component" value="Unassembled WGS sequence"/>
</dbReference>
<evidence type="ECO:0000256" key="8">
    <source>
        <dbReference type="ARBA" id="ARBA00022737"/>
    </source>
</evidence>
<dbReference type="PROSITE" id="PS50026">
    <property type="entry name" value="EGF_3"/>
    <property type="match status" value="1"/>
</dbReference>
<dbReference type="InterPro" id="IPR000152">
    <property type="entry name" value="EGF-type_Asp/Asn_hydroxyl_site"/>
</dbReference>
<dbReference type="FunFam" id="3.30.200.20:FF:000043">
    <property type="entry name" value="Wall-associated receptor kinase 2"/>
    <property type="match status" value="1"/>
</dbReference>
<evidence type="ECO:0000256" key="1">
    <source>
        <dbReference type="ARBA" id="ARBA00004479"/>
    </source>
</evidence>
<dbReference type="CDD" id="cd14066">
    <property type="entry name" value="STKc_IRAK"/>
    <property type="match status" value="1"/>
</dbReference>
<keyword evidence="13 19" id="KW-0472">Membrane</keyword>
<evidence type="ECO:0000313" key="24">
    <source>
        <dbReference type="Proteomes" id="UP000825729"/>
    </source>
</evidence>
<dbReference type="InterPro" id="IPR025287">
    <property type="entry name" value="WAK_GUB"/>
</dbReference>
<dbReference type="PANTHER" id="PTHR27005">
    <property type="entry name" value="WALL-ASSOCIATED RECEPTOR KINASE-LIKE 21"/>
    <property type="match status" value="1"/>
</dbReference>
<evidence type="ECO:0000256" key="3">
    <source>
        <dbReference type="ARBA" id="ARBA00022536"/>
    </source>
</evidence>
<dbReference type="InterPro" id="IPR001881">
    <property type="entry name" value="EGF-like_Ca-bd_dom"/>
</dbReference>